<proteinExistence type="predicted"/>
<evidence type="ECO:0000313" key="2">
    <source>
        <dbReference type="EMBL" id="BBP02064.1"/>
    </source>
</evidence>
<feature type="signal peptide" evidence="1">
    <location>
        <begin position="1"/>
        <end position="24"/>
    </location>
</feature>
<reference evidence="3" key="1">
    <citation type="submission" date="2019-11" db="EMBL/GenBank/DDBJ databases">
        <title>Isolation and characterization of a novel species in the genus Sulfuriferula.</title>
        <authorList>
            <person name="Mochizuki J."/>
            <person name="Kojima H."/>
            <person name="Fukui M."/>
        </authorList>
    </citation>
    <scope>NUCLEOTIDE SEQUENCE [LARGE SCALE GENOMIC DNA]</scope>
    <source>
        <strain evidence="3">SGTM</strain>
    </source>
</reference>
<protein>
    <recommendedName>
        <fullName evidence="4">DsrE family protein</fullName>
    </recommendedName>
</protein>
<dbReference type="Pfam" id="PF02635">
    <property type="entry name" value="DsrE"/>
    <property type="match status" value="1"/>
</dbReference>
<dbReference type="KEGG" id="sniv:SFSGTM_27720"/>
<keyword evidence="1" id="KW-0732">Signal</keyword>
<feature type="chain" id="PRO_5032463163" description="DsrE family protein" evidence="1">
    <location>
        <begin position="25"/>
        <end position="151"/>
    </location>
</feature>
<dbReference type="InterPro" id="IPR003787">
    <property type="entry name" value="Sulphur_relay_DsrE/F-like"/>
</dbReference>
<gene>
    <name evidence="2" type="ORF">SFSGTM_27720</name>
</gene>
<dbReference type="Proteomes" id="UP000463939">
    <property type="component" value="Chromosome"/>
</dbReference>
<dbReference type="EMBL" id="AP021881">
    <property type="protein sequence ID" value="BBP02064.1"/>
    <property type="molecule type" value="Genomic_DNA"/>
</dbReference>
<dbReference type="PANTHER" id="PTHR37691">
    <property type="entry name" value="BLR3518 PROTEIN"/>
    <property type="match status" value="1"/>
</dbReference>
<dbReference type="PANTHER" id="PTHR37691:SF1">
    <property type="entry name" value="BLR3518 PROTEIN"/>
    <property type="match status" value="1"/>
</dbReference>
<dbReference type="InterPro" id="IPR027396">
    <property type="entry name" value="DsrEFH-like"/>
</dbReference>
<keyword evidence="3" id="KW-1185">Reference proteome</keyword>
<evidence type="ECO:0008006" key="4">
    <source>
        <dbReference type="Google" id="ProtNLM"/>
    </source>
</evidence>
<dbReference type="RefSeq" id="WP_162085756.1">
    <property type="nucleotide sequence ID" value="NZ_AP021881.1"/>
</dbReference>
<organism evidence="2 3">
    <name type="scientific">Sulfuriferula nivalis</name>
    <dbReference type="NCBI Taxonomy" id="2675298"/>
    <lineage>
        <taxon>Bacteria</taxon>
        <taxon>Pseudomonadati</taxon>
        <taxon>Pseudomonadota</taxon>
        <taxon>Betaproteobacteria</taxon>
        <taxon>Nitrosomonadales</taxon>
        <taxon>Sulfuricellaceae</taxon>
        <taxon>Sulfuriferula</taxon>
    </lineage>
</organism>
<name>A0A809RMQ8_9PROT</name>
<sequence length="151" mass="16703">MINITKKAFPILASLLLTAGAAHADYVKPDITHAPYGHQQVVYQINGGDAKLQFHALKNVLNHVTTVEDIDAVIVVHGEGISLLTTKDPEITGMLDKLREKHVKIDVCNNTLKGKNLDWHELYHVEESDIVPSGVAEVGYLQSQHYAYVKP</sequence>
<dbReference type="SUPFAM" id="SSF75169">
    <property type="entry name" value="DsrEFH-like"/>
    <property type="match status" value="1"/>
</dbReference>
<dbReference type="AlphaFoldDB" id="A0A809RMQ8"/>
<evidence type="ECO:0000313" key="3">
    <source>
        <dbReference type="Proteomes" id="UP000463939"/>
    </source>
</evidence>
<accession>A0A809RMQ8</accession>
<dbReference type="Gene3D" id="3.40.1260.10">
    <property type="entry name" value="DsrEFH-like"/>
    <property type="match status" value="1"/>
</dbReference>
<evidence type="ECO:0000256" key="1">
    <source>
        <dbReference type="SAM" id="SignalP"/>
    </source>
</evidence>